<name>A0A2K9Z425_RHILE</name>
<evidence type="ECO:0000313" key="2">
    <source>
        <dbReference type="Proteomes" id="UP000238523"/>
    </source>
</evidence>
<reference evidence="1 2" key="1">
    <citation type="submission" date="2017-11" db="EMBL/GenBank/DDBJ databases">
        <title>Complete genome of Rhizobium leguminosarum Norway, an ineffective micro-symbiont.</title>
        <authorList>
            <person name="Hoffrichter A."/>
            <person name="Liang J."/>
            <person name="Brachmann A."/>
            <person name="Marin M."/>
        </authorList>
    </citation>
    <scope>NUCLEOTIDE SEQUENCE [LARGE SCALE GENOMIC DNA]</scope>
    <source>
        <strain evidence="1 2">Norway</strain>
    </source>
</reference>
<protein>
    <submittedName>
        <fullName evidence="1">Uncharacterized protein</fullName>
    </submittedName>
</protein>
<proteinExistence type="predicted"/>
<dbReference type="EMBL" id="CP025012">
    <property type="protein sequence ID" value="AUW42940.1"/>
    <property type="molecule type" value="Genomic_DNA"/>
</dbReference>
<dbReference type="AlphaFoldDB" id="A0A2K9Z425"/>
<evidence type="ECO:0000313" key="1">
    <source>
        <dbReference type="EMBL" id="AUW42940.1"/>
    </source>
</evidence>
<accession>A0A2K9Z425</accession>
<sequence length="58" mass="6360">MPLRPLRRGLIVGISLMSPPEHNALPPNLGLVGKAASLICVNRKEVRLHGLFCSRRFG</sequence>
<gene>
    <name evidence="1" type="ORF">CUJ84_Chr002585</name>
</gene>
<dbReference type="Proteomes" id="UP000238523">
    <property type="component" value="Chromosome"/>
</dbReference>
<organism evidence="1 2">
    <name type="scientific">Rhizobium leguminosarum</name>
    <dbReference type="NCBI Taxonomy" id="384"/>
    <lineage>
        <taxon>Bacteria</taxon>
        <taxon>Pseudomonadati</taxon>
        <taxon>Pseudomonadota</taxon>
        <taxon>Alphaproteobacteria</taxon>
        <taxon>Hyphomicrobiales</taxon>
        <taxon>Rhizobiaceae</taxon>
        <taxon>Rhizobium/Agrobacterium group</taxon>
        <taxon>Rhizobium</taxon>
    </lineage>
</organism>